<reference evidence="7 8" key="1">
    <citation type="submission" date="2018-11" db="EMBL/GenBank/DDBJ databases">
        <authorList>
            <consortium name="Pathogen Informatics"/>
        </authorList>
    </citation>
    <scope>NUCLEOTIDE SEQUENCE [LARGE SCALE GENOMIC DNA]</scope>
    <source>
        <strain>Denwood</strain>
        <strain evidence="8">Zambia</strain>
    </source>
</reference>
<evidence type="ECO:0000313" key="8">
    <source>
        <dbReference type="Proteomes" id="UP000269396"/>
    </source>
</evidence>
<dbReference type="GO" id="GO:0005794">
    <property type="term" value="C:Golgi apparatus"/>
    <property type="evidence" value="ECO:0007669"/>
    <property type="project" value="TreeGrafter"/>
</dbReference>
<evidence type="ECO:0000256" key="6">
    <source>
        <dbReference type="PIRNR" id="PIRNR015840"/>
    </source>
</evidence>
<gene>
    <name evidence="7" type="ORF">SMTD_LOCUS7166</name>
</gene>
<organism evidence="7 8">
    <name type="scientific">Schistosoma mattheei</name>
    <dbReference type="NCBI Taxonomy" id="31246"/>
    <lineage>
        <taxon>Eukaryota</taxon>
        <taxon>Metazoa</taxon>
        <taxon>Spiralia</taxon>
        <taxon>Lophotrochozoa</taxon>
        <taxon>Platyhelminthes</taxon>
        <taxon>Trematoda</taxon>
        <taxon>Digenea</taxon>
        <taxon>Strigeidida</taxon>
        <taxon>Schistosomatoidea</taxon>
        <taxon>Schistosomatidae</taxon>
        <taxon>Schistosoma</taxon>
    </lineage>
</organism>
<sequence>MELADTKPKKSNKPKVFVLLLHLGKVLEVVVEYTHCEDTVRHTRCSELVRLPDFYRTYNICSCKVEFELKEEFKGQVYFYYGLSNFFQNHRRYVISKDDYQLHGSVETPKPSCEPYRFDPNGKVYAPCGAIAMSLFNDSFTLKYLGKSSEPLAKPLQVPMTNKGIAWRTDVEEKFGKPPADSWANTVKPVSWKKSALERSSGAYSEDEELLVWMRVSALPTFRKLHRLVTHVGAFSNGLPAGIYSVDIEYSYPVTQFGGTKRIILSTMSWLGGRNPTLGISYIVVGSVGLILGLIFFILHFHTMK</sequence>
<proteinExistence type="inferred from homology"/>
<keyword evidence="4" id="KW-1133">Transmembrane helix</keyword>
<dbReference type="GO" id="GO:0005886">
    <property type="term" value="C:plasma membrane"/>
    <property type="evidence" value="ECO:0007669"/>
    <property type="project" value="TreeGrafter"/>
</dbReference>
<evidence type="ECO:0000256" key="4">
    <source>
        <dbReference type="ARBA" id="ARBA00022989"/>
    </source>
</evidence>
<keyword evidence="3" id="KW-0812">Transmembrane</keyword>
<dbReference type="Proteomes" id="UP000269396">
    <property type="component" value="Unassembled WGS sequence"/>
</dbReference>
<dbReference type="AlphaFoldDB" id="A0A183NYI0"/>
<name>A0A183NYI0_9TREM</name>
<evidence type="ECO:0000256" key="1">
    <source>
        <dbReference type="ARBA" id="ARBA00004141"/>
    </source>
</evidence>
<dbReference type="EMBL" id="UZAL01028031">
    <property type="protein sequence ID" value="VDP37859.1"/>
    <property type="molecule type" value="Genomic_DNA"/>
</dbReference>
<keyword evidence="5 6" id="KW-0472">Membrane</keyword>
<dbReference type="PANTHER" id="PTHR10926">
    <property type="entry name" value="CELL CYCLE CONTROL PROTEIN 50"/>
    <property type="match status" value="1"/>
</dbReference>
<dbReference type="PIRSF" id="PIRSF015840">
    <property type="entry name" value="DUF284_TM_euk"/>
    <property type="match status" value="1"/>
</dbReference>
<evidence type="ECO:0000256" key="2">
    <source>
        <dbReference type="ARBA" id="ARBA00009457"/>
    </source>
</evidence>
<comment type="similarity">
    <text evidence="2 6">Belongs to the CDC50/LEM3 family.</text>
</comment>
<evidence type="ECO:0000256" key="3">
    <source>
        <dbReference type="ARBA" id="ARBA00022692"/>
    </source>
</evidence>
<accession>A0A183NYI0</accession>
<evidence type="ECO:0000256" key="5">
    <source>
        <dbReference type="ARBA" id="ARBA00023136"/>
    </source>
</evidence>
<dbReference type="STRING" id="31246.A0A183NYI0"/>
<dbReference type="PANTHER" id="PTHR10926:SF0">
    <property type="entry name" value="CDC50, ISOFORM A"/>
    <property type="match status" value="1"/>
</dbReference>
<keyword evidence="8" id="KW-1185">Reference proteome</keyword>
<dbReference type="GO" id="GO:0005783">
    <property type="term" value="C:endoplasmic reticulum"/>
    <property type="evidence" value="ECO:0007669"/>
    <property type="project" value="TreeGrafter"/>
</dbReference>
<comment type="subcellular location">
    <subcellularLocation>
        <location evidence="1">Membrane</location>
        <topology evidence="1">Multi-pass membrane protein</topology>
    </subcellularLocation>
</comment>
<evidence type="ECO:0000313" key="7">
    <source>
        <dbReference type="EMBL" id="VDP37859.1"/>
    </source>
</evidence>
<protein>
    <submittedName>
        <fullName evidence="7">Uncharacterized protein</fullName>
    </submittedName>
</protein>
<dbReference type="Pfam" id="PF03381">
    <property type="entry name" value="CDC50"/>
    <property type="match status" value="1"/>
</dbReference>
<dbReference type="InterPro" id="IPR005045">
    <property type="entry name" value="CDC50/LEM3_fam"/>
</dbReference>